<evidence type="ECO:0000313" key="8">
    <source>
        <dbReference type="EMBL" id="GIG34671.1"/>
    </source>
</evidence>
<keyword evidence="3 6" id="KW-0812">Transmembrane</keyword>
<feature type="transmembrane region" description="Helical" evidence="6">
    <location>
        <begin position="13"/>
        <end position="38"/>
    </location>
</feature>
<evidence type="ECO:0000313" key="9">
    <source>
        <dbReference type="Proteomes" id="UP000642125"/>
    </source>
</evidence>
<dbReference type="GO" id="GO:0005886">
    <property type="term" value="C:plasma membrane"/>
    <property type="evidence" value="ECO:0007669"/>
    <property type="project" value="UniProtKB-SubCell"/>
</dbReference>
<feature type="transmembrane region" description="Helical" evidence="6">
    <location>
        <begin position="50"/>
        <end position="69"/>
    </location>
</feature>
<evidence type="ECO:0000256" key="5">
    <source>
        <dbReference type="ARBA" id="ARBA00023136"/>
    </source>
</evidence>
<comment type="caution">
    <text evidence="8">The sequence shown here is derived from an EMBL/GenBank/DDBJ whole genome shotgun (WGS) entry which is preliminary data.</text>
</comment>
<evidence type="ECO:0000259" key="7">
    <source>
        <dbReference type="Pfam" id="PF13396"/>
    </source>
</evidence>
<evidence type="ECO:0000256" key="4">
    <source>
        <dbReference type="ARBA" id="ARBA00022989"/>
    </source>
</evidence>
<feature type="domain" description="Cardiolipin synthase N-terminal" evidence="7">
    <location>
        <begin position="24"/>
        <end position="70"/>
    </location>
</feature>
<evidence type="ECO:0000256" key="6">
    <source>
        <dbReference type="SAM" id="Phobius"/>
    </source>
</evidence>
<keyword evidence="4 6" id="KW-1133">Transmembrane helix</keyword>
<dbReference type="EMBL" id="BONO01000001">
    <property type="protein sequence ID" value="GIG34671.1"/>
    <property type="molecule type" value="Genomic_DNA"/>
</dbReference>
<accession>A0A919P5V7</accession>
<evidence type="ECO:0000256" key="1">
    <source>
        <dbReference type="ARBA" id="ARBA00004651"/>
    </source>
</evidence>
<reference evidence="8" key="1">
    <citation type="submission" date="2021-01" db="EMBL/GenBank/DDBJ databases">
        <title>Whole genome shotgun sequence of Cellulomonas pakistanensis NBRC 110800.</title>
        <authorList>
            <person name="Komaki H."/>
            <person name="Tamura T."/>
        </authorList>
    </citation>
    <scope>NUCLEOTIDE SEQUENCE</scope>
    <source>
        <strain evidence="8">NBRC 110800</strain>
    </source>
</reference>
<keyword evidence="5 6" id="KW-0472">Membrane</keyword>
<evidence type="ECO:0000256" key="2">
    <source>
        <dbReference type="ARBA" id="ARBA00022475"/>
    </source>
</evidence>
<dbReference type="AlphaFoldDB" id="A0A919P5V7"/>
<dbReference type="InterPro" id="IPR027379">
    <property type="entry name" value="CLS_N"/>
</dbReference>
<organism evidence="8 9">
    <name type="scientific">Cellulomonas pakistanensis</name>
    <dbReference type="NCBI Taxonomy" id="992287"/>
    <lineage>
        <taxon>Bacteria</taxon>
        <taxon>Bacillati</taxon>
        <taxon>Actinomycetota</taxon>
        <taxon>Actinomycetes</taxon>
        <taxon>Micrococcales</taxon>
        <taxon>Cellulomonadaceae</taxon>
        <taxon>Cellulomonas</taxon>
    </lineage>
</organism>
<keyword evidence="2" id="KW-1003">Cell membrane</keyword>
<gene>
    <name evidence="8" type="ORF">Cpa01nite_00520</name>
</gene>
<sequence>MVAVEFWTDFWDIIWWFVWAFVFIAYLFALFSIITDLFRDRDLSGWWKAVWLVCLLVVPFLTALVYLIARGRGMAERSARAAVSARKASDAYIRDVAGSSSPGQQIAQAKALLDEGAISPDEFASLKAHALRQAGGVPVTADGNGAHRAPA</sequence>
<dbReference type="Proteomes" id="UP000642125">
    <property type="component" value="Unassembled WGS sequence"/>
</dbReference>
<comment type="subcellular location">
    <subcellularLocation>
        <location evidence="1">Cell membrane</location>
        <topology evidence="1">Multi-pass membrane protein</topology>
    </subcellularLocation>
</comment>
<protein>
    <submittedName>
        <fullName evidence="8">Membrane protein</fullName>
    </submittedName>
</protein>
<proteinExistence type="predicted"/>
<dbReference type="Pfam" id="PF13396">
    <property type="entry name" value="PLDc_N"/>
    <property type="match status" value="1"/>
</dbReference>
<name>A0A919P5V7_9CELL</name>
<keyword evidence="9" id="KW-1185">Reference proteome</keyword>
<evidence type="ECO:0000256" key="3">
    <source>
        <dbReference type="ARBA" id="ARBA00022692"/>
    </source>
</evidence>